<dbReference type="Pfam" id="PF04082">
    <property type="entry name" value="Fungal_trans"/>
    <property type="match status" value="1"/>
</dbReference>
<dbReference type="GO" id="GO:0000981">
    <property type="term" value="F:DNA-binding transcription factor activity, RNA polymerase II-specific"/>
    <property type="evidence" value="ECO:0007669"/>
    <property type="project" value="TreeGrafter"/>
</dbReference>
<evidence type="ECO:0000256" key="8">
    <source>
        <dbReference type="SAM" id="MobiDB-lite"/>
    </source>
</evidence>
<gene>
    <name evidence="10" type="ORF">Daesc_000430</name>
</gene>
<keyword evidence="6" id="KW-0804">Transcription</keyword>
<keyword evidence="2" id="KW-0479">Metal-binding</keyword>
<keyword evidence="7" id="KW-0539">Nucleus</keyword>
<dbReference type="EMBL" id="JBANMG010000001">
    <property type="protein sequence ID" value="KAK6957643.1"/>
    <property type="molecule type" value="Genomic_DNA"/>
</dbReference>
<dbReference type="InterPro" id="IPR007219">
    <property type="entry name" value="XnlR_reg_dom"/>
</dbReference>
<dbReference type="GO" id="GO:0008270">
    <property type="term" value="F:zinc ion binding"/>
    <property type="evidence" value="ECO:0007669"/>
    <property type="project" value="InterPro"/>
</dbReference>
<evidence type="ECO:0000256" key="2">
    <source>
        <dbReference type="ARBA" id="ARBA00022723"/>
    </source>
</evidence>
<dbReference type="AlphaFoldDB" id="A0AAX6MYZ1"/>
<dbReference type="GO" id="GO:0006351">
    <property type="term" value="P:DNA-templated transcription"/>
    <property type="evidence" value="ECO:0007669"/>
    <property type="project" value="InterPro"/>
</dbReference>
<dbReference type="Proteomes" id="UP001369815">
    <property type="component" value="Unassembled WGS sequence"/>
</dbReference>
<feature type="region of interest" description="Disordered" evidence="8">
    <location>
        <begin position="126"/>
        <end position="151"/>
    </location>
</feature>
<evidence type="ECO:0000259" key="9">
    <source>
        <dbReference type="Pfam" id="PF04082"/>
    </source>
</evidence>
<evidence type="ECO:0000313" key="11">
    <source>
        <dbReference type="Proteomes" id="UP001369815"/>
    </source>
</evidence>
<evidence type="ECO:0000256" key="7">
    <source>
        <dbReference type="ARBA" id="ARBA00023242"/>
    </source>
</evidence>
<name>A0AAX6MYZ1_9PEZI</name>
<organism evidence="10 11">
    <name type="scientific">Daldinia eschscholtzii</name>
    <dbReference type="NCBI Taxonomy" id="292717"/>
    <lineage>
        <taxon>Eukaryota</taxon>
        <taxon>Fungi</taxon>
        <taxon>Dikarya</taxon>
        <taxon>Ascomycota</taxon>
        <taxon>Pezizomycotina</taxon>
        <taxon>Sordariomycetes</taxon>
        <taxon>Xylariomycetidae</taxon>
        <taxon>Xylariales</taxon>
        <taxon>Hypoxylaceae</taxon>
        <taxon>Daldinia</taxon>
    </lineage>
</organism>
<evidence type="ECO:0000256" key="6">
    <source>
        <dbReference type="ARBA" id="ARBA00023163"/>
    </source>
</evidence>
<dbReference type="PANTHER" id="PTHR47782">
    <property type="entry name" value="ZN(II)2CYS6 TRANSCRIPTION FACTOR (EUROFUNG)-RELATED"/>
    <property type="match status" value="1"/>
</dbReference>
<comment type="caution">
    <text evidence="10">The sequence shown here is derived from an EMBL/GenBank/DDBJ whole genome shotgun (WGS) entry which is preliminary data.</text>
</comment>
<feature type="region of interest" description="Disordered" evidence="8">
    <location>
        <begin position="79"/>
        <end position="112"/>
    </location>
</feature>
<dbReference type="CDD" id="cd12148">
    <property type="entry name" value="fungal_TF_MHR"/>
    <property type="match status" value="1"/>
</dbReference>
<reference evidence="10 11" key="1">
    <citation type="journal article" date="2024" name="Front Chem Biol">
        <title>Unveiling the potential of Daldinia eschscholtzii MFLUCC 19-0629 through bioactivity and bioinformatics studies for enhanced sustainable agriculture production.</title>
        <authorList>
            <person name="Brooks S."/>
            <person name="Weaver J.A."/>
            <person name="Klomchit A."/>
            <person name="Alharthi S.A."/>
            <person name="Onlamun T."/>
            <person name="Nurani R."/>
            <person name="Vong T.K."/>
            <person name="Alberti F."/>
            <person name="Greco C."/>
        </authorList>
    </citation>
    <scope>NUCLEOTIDE SEQUENCE [LARGE SCALE GENOMIC DNA]</scope>
    <source>
        <strain evidence="10">MFLUCC 19-0629</strain>
    </source>
</reference>
<evidence type="ECO:0000256" key="3">
    <source>
        <dbReference type="ARBA" id="ARBA00022833"/>
    </source>
</evidence>
<feature type="region of interest" description="Disordered" evidence="8">
    <location>
        <begin position="744"/>
        <end position="847"/>
    </location>
</feature>
<comment type="subcellular location">
    <subcellularLocation>
        <location evidence="1">Nucleus</location>
    </subcellularLocation>
</comment>
<feature type="compositionally biased region" description="Low complexity" evidence="8">
    <location>
        <begin position="644"/>
        <end position="666"/>
    </location>
</feature>
<protein>
    <recommendedName>
        <fullName evidence="9">Xylanolytic transcriptional activator regulatory domain-containing protein</fullName>
    </recommendedName>
</protein>
<dbReference type="InterPro" id="IPR052202">
    <property type="entry name" value="Yeast_MetPath_Reg"/>
</dbReference>
<feature type="compositionally biased region" description="Basic and acidic residues" evidence="8">
    <location>
        <begin position="141"/>
        <end position="151"/>
    </location>
</feature>
<keyword evidence="11" id="KW-1185">Reference proteome</keyword>
<dbReference type="PANTHER" id="PTHR47782:SF8">
    <property type="entry name" value="ZN(II)2CYS6 TRANSCRIPTION FACTOR (EUROFUNG)"/>
    <property type="match status" value="1"/>
</dbReference>
<evidence type="ECO:0000256" key="5">
    <source>
        <dbReference type="ARBA" id="ARBA00023125"/>
    </source>
</evidence>
<evidence type="ECO:0000256" key="4">
    <source>
        <dbReference type="ARBA" id="ARBA00023015"/>
    </source>
</evidence>
<keyword evidence="5" id="KW-0238">DNA-binding</keyword>
<keyword evidence="4" id="KW-0805">Transcription regulation</keyword>
<feature type="compositionally biased region" description="Polar residues" evidence="8">
    <location>
        <begin position="775"/>
        <end position="786"/>
    </location>
</feature>
<feature type="compositionally biased region" description="Polar residues" evidence="8">
    <location>
        <begin position="667"/>
        <end position="678"/>
    </location>
</feature>
<sequence>MCSQTQSGYYKLDGDDSPFYSHIYEAFCGGISKNRNHDKVKLDLQQQQQQQYNRFVQFTRPAFIPDASSPRSCVRPTIDLPHVPGGQIKKPKALSHNKSDQKQQESIPESPMDASNVFRQVQGFTSHVPRPPQQWQQKKPVKTEENGDGEASHRIAHTLTACCRCRQRSGSACEYFDTTKGKRISRFYVVKLQEKVRQLEAELGQYTDDDDFPKNHEDFIRPGGLVRLNETDETPRYLGPSSGIAMTRILMEEAKRYTDSKRISELIPDLRERRQTAAPGSFFPGTRSQSFTIPPPISARKKSYPIISGVPAQNLPSRGIADRLVEVFHQRAQVFTPTLHEKILERTVEDVYSGSTDPYQNFVVRLVMATSMQKLDTTYAGLADSYYQAAMKYFEDVVRPKDLKTLQCLVLIGQYSMLTPTRTAVYYVIGLATRICQQLGLADEKTISLGVSDPLTLDMRRRLSWIVSNLELGMAHVMGRPNGFAKSDDINDVRFFETVNDANIREDGIIPGPPDERKLVAIHFCKMRQLQAEIRRILYEKKYPEPKDDRHPWFGGMEAKMDQWLKESPENPAWCKPWFSGRFHAMMMTLHRPSPQVPKPSVRSATKCFDSAAFVIQISSKQMMAAAVDITACLQSYDSNETSTQSNSSVFNSSPSQTNTNSPSASDISSGTTISNAGVSPFNPPQFGYVFGSGPEEMNNYGVENNYVAHPTFRSNSIFLNPASSDPTGRRFSYFPPDFTQGDMTLMEENSPPDTDSTVSPPFSSPAQHVPPSPESVSTNTATPSAMGTPLPVTPMLSTSSLAQTPSDIATPNTVPPPQPRTAPPAFTIPPLPQHQLQGQRPLPQPTTVTDWFNPPPPFISPYAFGNGLSGNFWGDSGANGLNDINMGNMPFSNGLPPERQGSLSQQQQIELMDVLENEGMTDIDTYLNMGMAYPNIMGNGDQGFNWNGQP</sequence>
<feature type="compositionally biased region" description="Polar residues" evidence="8">
    <location>
        <begin position="796"/>
        <end position="808"/>
    </location>
</feature>
<feature type="domain" description="Xylanolytic transcriptional activator regulatory" evidence="9">
    <location>
        <begin position="328"/>
        <end position="565"/>
    </location>
</feature>
<keyword evidence="3" id="KW-0862">Zinc</keyword>
<feature type="region of interest" description="Disordered" evidence="8">
    <location>
        <begin position="644"/>
        <end position="679"/>
    </location>
</feature>
<feature type="compositionally biased region" description="Pro residues" evidence="8">
    <location>
        <begin position="814"/>
        <end position="833"/>
    </location>
</feature>
<dbReference type="GO" id="GO:0045944">
    <property type="term" value="P:positive regulation of transcription by RNA polymerase II"/>
    <property type="evidence" value="ECO:0007669"/>
    <property type="project" value="TreeGrafter"/>
</dbReference>
<accession>A0AAX6MYZ1</accession>
<evidence type="ECO:0000313" key="10">
    <source>
        <dbReference type="EMBL" id="KAK6957643.1"/>
    </source>
</evidence>
<dbReference type="GO" id="GO:0005634">
    <property type="term" value="C:nucleus"/>
    <property type="evidence" value="ECO:0007669"/>
    <property type="project" value="UniProtKB-SubCell"/>
</dbReference>
<proteinExistence type="predicted"/>
<dbReference type="GO" id="GO:0043565">
    <property type="term" value="F:sequence-specific DNA binding"/>
    <property type="evidence" value="ECO:0007669"/>
    <property type="project" value="TreeGrafter"/>
</dbReference>
<evidence type="ECO:0000256" key="1">
    <source>
        <dbReference type="ARBA" id="ARBA00004123"/>
    </source>
</evidence>
<feature type="compositionally biased region" description="Low complexity" evidence="8">
    <location>
        <begin position="752"/>
        <end position="766"/>
    </location>
</feature>